<dbReference type="Gene3D" id="1.20.1250.20">
    <property type="entry name" value="MFS general substrate transporter like domains"/>
    <property type="match status" value="1"/>
</dbReference>
<keyword evidence="4 6" id="KW-1133">Transmembrane helix</keyword>
<sequence length="233" mass="25280">MSGIIFIYTFATSIMQYNLSIFTGAMAQSYTLFGIIMGLPWLFSLLTDIPVGALADRFGYKKTVALGLFGLSFSGFLLYGVSNFIQLFWVLVVFGVFEGLLTVAGLALVILSSPSGKENQFVGGYTTASSLGYVVGPFVGGLAVAWFGNGIPFLMFGVICLFAAFVAIILLKDGRGAQQSFFPLLRMFGKRTEYIFRKLRSSFRSAGNPFSSDVSCFLPACGASLFGRWSLFL</sequence>
<dbReference type="EMBL" id="MHQC01000036">
    <property type="protein sequence ID" value="OGZ94445.1"/>
    <property type="molecule type" value="Genomic_DNA"/>
</dbReference>
<dbReference type="SUPFAM" id="SSF103473">
    <property type="entry name" value="MFS general substrate transporter"/>
    <property type="match status" value="1"/>
</dbReference>
<dbReference type="PANTHER" id="PTHR23506:SF23">
    <property type="entry name" value="GH10249P"/>
    <property type="match status" value="1"/>
</dbReference>
<gene>
    <name evidence="8" type="ORF">A2633_04175</name>
</gene>
<evidence type="ECO:0000256" key="2">
    <source>
        <dbReference type="ARBA" id="ARBA00022448"/>
    </source>
</evidence>
<dbReference type="Proteomes" id="UP000177152">
    <property type="component" value="Unassembled WGS sequence"/>
</dbReference>
<comment type="subcellular location">
    <subcellularLocation>
        <location evidence="1">Membrane</location>
        <topology evidence="1">Multi-pass membrane protein</topology>
    </subcellularLocation>
</comment>
<proteinExistence type="predicted"/>
<dbReference type="InterPro" id="IPR036259">
    <property type="entry name" value="MFS_trans_sf"/>
</dbReference>
<keyword evidence="5 6" id="KW-0472">Membrane</keyword>
<dbReference type="InterPro" id="IPR020846">
    <property type="entry name" value="MFS_dom"/>
</dbReference>
<dbReference type="PANTHER" id="PTHR23506">
    <property type="entry name" value="GH10249P"/>
    <property type="match status" value="1"/>
</dbReference>
<evidence type="ECO:0000256" key="3">
    <source>
        <dbReference type="ARBA" id="ARBA00022692"/>
    </source>
</evidence>
<keyword evidence="3 6" id="KW-0812">Transmembrane</keyword>
<reference evidence="8 9" key="1">
    <citation type="journal article" date="2016" name="Nat. Commun.">
        <title>Thousands of microbial genomes shed light on interconnected biogeochemical processes in an aquifer system.</title>
        <authorList>
            <person name="Anantharaman K."/>
            <person name="Brown C.T."/>
            <person name="Hug L.A."/>
            <person name="Sharon I."/>
            <person name="Castelle C.J."/>
            <person name="Probst A.J."/>
            <person name="Thomas B.C."/>
            <person name="Singh A."/>
            <person name="Wilkins M.J."/>
            <person name="Karaoz U."/>
            <person name="Brodie E.L."/>
            <person name="Williams K.H."/>
            <person name="Hubbard S.S."/>
            <person name="Banfield J.F."/>
        </authorList>
    </citation>
    <scope>NUCLEOTIDE SEQUENCE [LARGE SCALE GENOMIC DNA]</scope>
</reference>
<accession>A0A1G2K4X5</accession>
<dbReference type="AlphaFoldDB" id="A0A1G2K4X5"/>
<feature type="transmembrane region" description="Helical" evidence="6">
    <location>
        <begin position="87"/>
        <end position="111"/>
    </location>
</feature>
<comment type="caution">
    <text evidence="8">The sequence shown here is derived from an EMBL/GenBank/DDBJ whole genome shotgun (WGS) entry which is preliminary data.</text>
</comment>
<evidence type="ECO:0000256" key="5">
    <source>
        <dbReference type="ARBA" id="ARBA00023136"/>
    </source>
</evidence>
<dbReference type="PROSITE" id="PS50850">
    <property type="entry name" value="MFS"/>
    <property type="match status" value="1"/>
</dbReference>
<feature type="transmembrane region" description="Helical" evidence="6">
    <location>
        <begin position="63"/>
        <end position="81"/>
    </location>
</feature>
<feature type="domain" description="Major facilitator superfamily (MFS) profile" evidence="7">
    <location>
        <begin position="1"/>
        <end position="233"/>
    </location>
</feature>
<feature type="transmembrane region" description="Helical" evidence="6">
    <location>
        <begin position="32"/>
        <end position="51"/>
    </location>
</feature>
<feature type="transmembrane region" description="Helical" evidence="6">
    <location>
        <begin position="153"/>
        <end position="171"/>
    </location>
</feature>
<organism evidence="8 9">
    <name type="scientific">Candidatus Sungbacteria bacterium RIFCSPHIGHO2_01_FULL_47_32</name>
    <dbReference type="NCBI Taxonomy" id="1802264"/>
    <lineage>
        <taxon>Bacteria</taxon>
        <taxon>Candidatus Sungiibacteriota</taxon>
    </lineage>
</organism>
<evidence type="ECO:0000256" key="6">
    <source>
        <dbReference type="SAM" id="Phobius"/>
    </source>
</evidence>
<protein>
    <recommendedName>
        <fullName evidence="7">Major facilitator superfamily (MFS) profile domain-containing protein</fullName>
    </recommendedName>
</protein>
<evidence type="ECO:0000256" key="4">
    <source>
        <dbReference type="ARBA" id="ARBA00022989"/>
    </source>
</evidence>
<evidence type="ECO:0000256" key="1">
    <source>
        <dbReference type="ARBA" id="ARBA00004141"/>
    </source>
</evidence>
<dbReference type="GO" id="GO:0022857">
    <property type="term" value="F:transmembrane transporter activity"/>
    <property type="evidence" value="ECO:0007669"/>
    <property type="project" value="InterPro"/>
</dbReference>
<keyword evidence="2" id="KW-0813">Transport</keyword>
<dbReference type="InterPro" id="IPR011701">
    <property type="entry name" value="MFS"/>
</dbReference>
<evidence type="ECO:0000259" key="7">
    <source>
        <dbReference type="PROSITE" id="PS50850"/>
    </source>
</evidence>
<evidence type="ECO:0000313" key="8">
    <source>
        <dbReference type="EMBL" id="OGZ94445.1"/>
    </source>
</evidence>
<feature type="transmembrane region" description="Helical" evidence="6">
    <location>
        <begin position="123"/>
        <end position="147"/>
    </location>
</feature>
<evidence type="ECO:0000313" key="9">
    <source>
        <dbReference type="Proteomes" id="UP000177152"/>
    </source>
</evidence>
<name>A0A1G2K4X5_9BACT</name>
<dbReference type="InterPro" id="IPR050930">
    <property type="entry name" value="MFS_Vesicular_Transporter"/>
</dbReference>
<dbReference type="GO" id="GO:0016020">
    <property type="term" value="C:membrane"/>
    <property type="evidence" value="ECO:0007669"/>
    <property type="project" value="UniProtKB-SubCell"/>
</dbReference>
<dbReference type="Pfam" id="PF07690">
    <property type="entry name" value="MFS_1"/>
    <property type="match status" value="1"/>
</dbReference>